<evidence type="ECO:0000256" key="2">
    <source>
        <dbReference type="SAM" id="SignalP"/>
    </source>
</evidence>
<feature type="signal peptide" evidence="2">
    <location>
        <begin position="1"/>
        <end position="27"/>
    </location>
</feature>
<proteinExistence type="inferred from homology"/>
<dbReference type="InterPro" id="IPR036514">
    <property type="entry name" value="SGNH_hydro_sf"/>
</dbReference>
<sequence>MAGEACSSRLTISLLQVLVFLVARVWAQPPQVPPEAINRSPCNTVSALFVFGDSTVDAGNNNYLATALKSNFPPYGRDFLGHLPTGRFTNGRLATDFVASYLGIKDMVPPYLDWTLPAEELKTGVSFASAGSGFDILTAQMTGLFKDYLFKLDLLVGRRRSEDLIKRAVFVVSAGTNDFVVNYLTIPLRQQKFSLVDYQAFLLHNVRVFIEALIELGAQKIIMVGLPPMGCLPIVITLKWKGVFHDRGCVEAYNSISMDYNEKLQKIIYADIYTPVLDMVTSPSKFGFTEAMSGCCGTGLVEAAILCNLKSVVCEDASRYVFWDSIHPTEKCYFIAFNSMRHLIDRVC</sequence>
<dbReference type="PANTHER" id="PTHR45642:SF3">
    <property type="entry name" value="OS09G0540400 PROTEIN"/>
    <property type="match status" value="1"/>
</dbReference>
<feature type="chain" id="PRO_5029773289" evidence="2">
    <location>
        <begin position="28"/>
        <end position="348"/>
    </location>
</feature>
<dbReference type="InterPro" id="IPR035669">
    <property type="entry name" value="SGNH_plant_lipase-like"/>
</dbReference>
<dbReference type="AlphaFoldDB" id="A0A7I8J6R4"/>
<keyword evidence="2" id="KW-0732">Signal</keyword>
<evidence type="ECO:0000313" key="4">
    <source>
        <dbReference type="Proteomes" id="UP001189122"/>
    </source>
</evidence>
<evidence type="ECO:0000313" key="3">
    <source>
        <dbReference type="EMBL" id="CAA2626491.1"/>
    </source>
</evidence>
<dbReference type="EMBL" id="LR743596">
    <property type="protein sequence ID" value="CAA2626491.1"/>
    <property type="molecule type" value="Genomic_DNA"/>
</dbReference>
<dbReference type="PANTHER" id="PTHR45642">
    <property type="entry name" value="GDSL ESTERASE/LIPASE EXL3"/>
    <property type="match status" value="1"/>
</dbReference>
<dbReference type="GO" id="GO:0016788">
    <property type="term" value="F:hydrolase activity, acting on ester bonds"/>
    <property type="evidence" value="ECO:0007669"/>
    <property type="project" value="InterPro"/>
</dbReference>
<dbReference type="Proteomes" id="UP001189122">
    <property type="component" value="Unassembled WGS sequence"/>
</dbReference>
<organism evidence="3">
    <name type="scientific">Spirodela intermedia</name>
    <name type="common">Intermediate duckweed</name>
    <dbReference type="NCBI Taxonomy" id="51605"/>
    <lineage>
        <taxon>Eukaryota</taxon>
        <taxon>Viridiplantae</taxon>
        <taxon>Streptophyta</taxon>
        <taxon>Embryophyta</taxon>
        <taxon>Tracheophyta</taxon>
        <taxon>Spermatophyta</taxon>
        <taxon>Magnoliopsida</taxon>
        <taxon>Liliopsida</taxon>
        <taxon>Araceae</taxon>
        <taxon>Lemnoideae</taxon>
        <taxon>Spirodela</taxon>
    </lineage>
</organism>
<dbReference type="CDD" id="cd01837">
    <property type="entry name" value="SGNH_plant_lipase_like"/>
    <property type="match status" value="1"/>
</dbReference>
<name>A0A7I8J6R4_SPIIN</name>
<keyword evidence="4" id="KW-1185">Reference proteome</keyword>
<gene>
    <name evidence="3" type="ORF">SI7747_09012190</name>
</gene>
<dbReference type="SUPFAM" id="SSF52266">
    <property type="entry name" value="SGNH hydrolase"/>
    <property type="match status" value="1"/>
</dbReference>
<evidence type="ECO:0000256" key="1">
    <source>
        <dbReference type="ARBA" id="ARBA00008668"/>
    </source>
</evidence>
<dbReference type="EMBL" id="CACRZD030000009">
    <property type="protein sequence ID" value="CAA6665801.1"/>
    <property type="molecule type" value="Genomic_DNA"/>
</dbReference>
<protein>
    <submittedName>
        <fullName evidence="3">Uncharacterized protein</fullName>
    </submittedName>
</protein>
<dbReference type="Gene3D" id="3.40.50.1110">
    <property type="entry name" value="SGNH hydrolase"/>
    <property type="match status" value="1"/>
</dbReference>
<dbReference type="Pfam" id="PF00657">
    <property type="entry name" value="Lipase_GDSL"/>
    <property type="match status" value="1"/>
</dbReference>
<dbReference type="InterPro" id="IPR050592">
    <property type="entry name" value="GDSL_lipolytic_enzyme"/>
</dbReference>
<reference evidence="3 4" key="1">
    <citation type="submission" date="2019-12" db="EMBL/GenBank/DDBJ databases">
        <authorList>
            <person name="Scholz U."/>
            <person name="Mascher M."/>
            <person name="Fiebig A."/>
        </authorList>
    </citation>
    <scope>NUCLEOTIDE SEQUENCE</scope>
</reference>
<accession>A0A7I8J6R4</accession>
<dbReference type="InterPro" id="IPR001087">
    <property type="entry name" value="GDSL"/>
</dbReference>
<comment type="similarity">
    <text evidence="1">Belongs to the 'GDSL' lipolytic enzyme family.</text>
</comment>